<dbReference type="SMART" id="SM00155">
    <property type="entry name" value="PLDc"/>
    <property type="match status" value="2"/>
</dbReference>
<dbReference type="GO" id="GO:0016020">
    <property type="term" value="C:membrane"/>
    <property type="evidence" value="ECO:0007669"/>
    <property type="project" value="TreeGrafter"/>
</dbReference>
<dbReference type="KEGG" id="daer:H9K75_16790"/>
<sequence length="461" mass="50971">MIRVALFSALSHTIFVVVGLLVYVLTTRIGHQRRPPSSAIGWVIGIVAFPYIAVPLFLVLGSRKFKRPERHLRSAIEPPPGGGPVWVTQLLASMELPGPAHNEMLVWHDDGPEALQRLLALVDGAQQRLDLSTFIFGNDEVGDAVVEALIRCTQRGVRVRLLIDAIGSVKTRAGTLRRLRAHGVRVRRFMPLLHNPRQGRLNLRNHRKVVVADGWHVWSGGRNLAVEYFCDRPDAPAWLDLTHEARGDLAVEAAAQFDLDWRTASGRRRGVSGPPPYTPVISEGPCAQWVASGPDHADDTVHALLLAAAYHAQQRILAVTPYFVPDDALLYAWCMASRRGVDVNVLVPARSNHLLADWARGRALRELCASGGKVWLLPQMAHAKAVVVDDDLALSGSLNLDGRSLFLNYEVMTAFYSTEQVQWLVGWFERQIATATPFNARQPGLLRDMGEGLVRSVGFQL</sequence>
<feature type="transmembrane region" description="Helical" evidence="1">
    <location>
        <begin position="6"/>
        <end position="27"/>
    </location>
</feature>
<evidence type="ECO:0000313" key="4">
    <source>
        <dbReference type="Proteomes" id="UP000516028"/>
    </source>
</evidence>
<dbReference type="AlphaFoldDB" id="A0A7H0GHN8"/>
<dbReference type="Gene3D" id="3.30.870.10">
    <property type="entry name" value="Endonuclease Chain A"/>
    <property type="match status" value="2"/>
</dbReference>
<feature type="transmembrane region" description="Helical" evidence="1">
    <location>
        <begin position="39"/>
        <end position="60"/>
    </location>
</feature>
<dbReference type="InterPro" id="IPR025202">
    <property type="entry name" value="PLD-like_dom"/>
</dbReference>
<keyword evidence="4" id="KW-1185">Reference proteome</keyword>
<dbReference type="EMBL" id="CP060783">
    <property type="protein sequence ID" value="QNP47804.1"/>
    <property type="molecule type" value="Genomic_DNA"/>
</dbReference>
<dbReference type="SUPFAM" id="SSF56024">
    <property type="entry name" value="Phospholipase D/nuclease"/>
    <property type="match status" value="2"/>
</dbReference>
<feature type="domain" description="PLD phosphodiesterase" evidence="2">
    <location>
        <begin position="377"/>
        <end position="404"/>
    </location>
</feature>
<dbReference type="GO" id="GO:0032049">
    <property type="term" value="P:cardiolipin biosynthetic process"/>
    <property type="evidence" value="ECO:0007669"/>
    <property type="project" value="UniProtKB-ARBA"/>
</dbReference>
<dbReference type="RefSeq" id="WP_187723484.1">
    <property type="nucleotide sequence ID" value="NZ_CP060783.1"/>
</dbReference>
<evidence type="ECO:0000313" key="3">
    <source>
        <dbReference type="EMBL" id="QNP47804.1"/>
    </source>
</evidence>
<dbReference type="PROSITE" id="PS50035">
    <property type="entry name" value="PLD"/>
    <property type="match status" value="2"/>
</dbReference>
<dbReference type="Pfam" id="PF13091">
    <property type="entry name" value="PLDc_2"/>
    <property type="match status" value="2"/>
</dbReference>
<name>A0A7H0GHN8_9BURK</name>
<dbReference type="PANTHER" id="PTHR21248:SF22">
    <property type="entry name" value="PHOSPHOLIPASE D"/>
    <property type="match status" value="1"/>
</dbReference>
<dbReference type="GO" id="GO:0008808">
    <property type="term" value="F:cardiolipin synthase activity"/>
    <property type="evidence" value="ECO:0007669"/>
    <property type="project" value="TreeGrafter"/>
</dbReference>
<protein>
    <submittedName>
        <fullName evidence="3">Cardiolipin synthase</fullName>
    </submittedName>
</protein>
<organism evidence="3 4">
    <name type="scientific">Diaphorobacter aerolatus</name>
    <dbReference type="NCBI Taxonomy" id="1288495"/>
    <lineage>
        <taxon>Bacteria</taxon>
        <taxon>Pseudomonadati</taxon>
        <taxon>Pseudomonadota</taxon>
        <taxon>Betaproteobacteria</taxon>
        <taxon>Burkholderiales</taxon>
        <taxon>Comamonadaceae</taxon>
        <taxon>Diaphorobacter</taxon>
    </lineage>
</organism>
<evidence type="ECO:0000256" key="1">
    <source>
        <dbReference type="SAM" id="Phobius"/>
    </source>
</evidence>
<gene>
    <name evidence="3" type="ORF">H9K75_16790</name>
</gene>
<keyword evidence="1" id="KW-0472">Membrane</keyword>
<keyword evidence="1" id="KW-0812">Transmembrane</keyword>
<dbReference type="Proteomes" id="UP000516028">
    <property type="component" value="Chromosome"/>
</dbReference>
<dbReference type="InterPro" id="IPR001736">
    <property type="entry name" value="PLipase_D/transphosphatidylase"/>
</dbReference>
<feature type="domain" description="PLD phosphodiesterase" evidence="2">
    <location>
        <begin position="201"/>
        <end position="228"/>
    </location>
</feature>
<dbReference type="PANTHER" id="PTHR21248">
    <property type="entry name" value="CARDIOLIPIN SYNTHASE"/>
    <property type="match status" value="1"/>
</dbReference>
<accession>A0A7H0GHN8</accession>
<reference evidence="3 4" key="1">
    <citation type="submission" date="2020-08" db="EMBL/GenBank/DDBJ databases">
        <title>Genome sequence of Diaphorobacter aerolatus KACC 16536T.</title>
        <authorList>
            <person name="Hyun D.-W."/>
            <person name="Bae J.-W."/>
        </authorList>
    </citation>
    <scope>NUCLEOTIDE SEQUENCE [LARGE SCALE GENOMIC DNA]</scope>
    <source>
        <strain evidence="3 4">KACC 16536</strain>
    </source>
</reference>
<keyword evidence="1" id="KW-1133">Transmembrane helix</keyword>
<proteinExistence type="predicted"/>
<evidence type="ECO:0000259" key="2">
    <source>
        <dbReference type="PROSITE" id="PS50035"/>
    </source>
</evidence>